<keyword evidence="4" id="KW-0489">Methyltransferase</keyword>
<evidence type="ECO:0000259" key="3">
    <source>
        <dbReference type="Pfam" id="PF13649"/>
    </source>
</evidence>
<dbReference type="Gene3D" id="3.40.50.150">
    <property type="entry name" value="Vaccinia Virus protein VP39"/>
    <property type="match status" value="1"/>
</dbReference>
<dbReference type="GO" id="GO:0008168">
    <property type="term" value="F:methyltransferase activity"/>
    <property type="evidence" value="ECO:0007669"/>
    <property type="project" value="UniProtKB-KW"/>
</dbReference>
<dbReference type="GO" id="GO:0032259">
    <property type="term" value="P:methylation"/>
    <property type="evidence" value="ECO:0007669"/>
    <property type="project" value="UniProtKB-KW"/>
</dbReference>
<organism evidence="4 5">
    <name type="scientific">Hymenobacter fodinae</name>
    <dbReference type="NCBI Taxonomy" id="2510796"/>
    <lineage>
        <taxon>Bacteria</taxon>
        <taxon>Pseudomonadati</taxon>
        <taxon>Bacteroidota</taxon>
        <taxon>Cytophagia</taxon>
        <taxon>Cytophagales</taxon>
        <taxon>Hymenobacteraceae</taxon>
        <taxon>Hymenobacter</taxon>
    </lineage>
</organism>
<sequence length="214" mass="23933">MKLSPQHKAAVTPSADEVQEQRVRWNRAFTDPAWRSTRFNSQPNALLIETVGHMSAGLALDMHMGEGRNALYLAQLGWHVTGVDIAEQALHLAQQQAQQLGLQLNTVEADATQYDWGTNYWDLIVLAYADESTHVAQVQAALKPGGLVVFENFHADINRVRPGKPGQTLGFATDELKNVYAEAGFRILRYEEPMDIADFSLETHRLVKLVAQKR</sequence>
<dbReference type="EMBL" id="SRLA01000001">
    <property type="protein sequence ID" value="TGE09487.1"/>
    <property type="molecule type" value="Genomic_DNA"/>
</dbReference>
<dbReference type="InterPro" id="IPR029063">
    <property type="entry name" value="SAM-dependent_MTases_sf"/>
</dbReference>
<reference evidence="4 5" key="1">
    <citation type="submission" date="2019-04" db="EMBL/GenBank/DDBJ databases">
        <authorList>
            <person name="Feng G."/>
            <person name="Zhang J."/>
            <person name="Zhu H."/>
        </authorList>
    </citation>
    <scope>NUCLEOTIDE SEQUENCE [LARGE SCALE GENOMIC DNA]</scope>
    <source>
        <strain evidence="4 5">92R-1</strain>
    </source>
</reference>
<proteinExistence type="predicted"/>
<name>A0A4Z0P9Y5_9BACT</name>
<keyword evidence="2" id="KW-0175">Coiled coil</keyword>
<evidence type="ECO:0000313" key="4">
    <source>
        <dbReference type="EMBL" id="TGE09487.1"/>
    </source>
</evidence>
<dbReference type="AlphaFoldDB" id="A0A4Z0P9Y5"/>
<evidence type="ECO:0000313" key="5">
    <source>
        <dbReference type="Proteomes" id="UP000298337"/>
    </source>
</evidence>
<protein>
    <submittedName>
        <fullName evidence="4">Class I SAM-dependent methyltransferase</fullName>
    </submittedName>
</protein>
<dbReference type="OrthoDB" id="9804312at2"/>
<dbReference type="CDD" id="cd02440">
    <property type="entry name" value="AdoMet_MTases"/>
    <property type="match status" value="1"/>
</dbReference>
<keyword evidence="5" id="KW-1185">Reference proteome</keyword>
<dbReference type="SUPFAM" id="SSF53335">
    <property type="entry name" value="S-adenosyl-L-methionine-dependent methyltransferases"/>
    <property type="match status" value="1"/>
</dbReference>
<dbReference type="Pfam" id="PF13649">
    <property type="entry name" value="Methyltransf_25"/>
    <property type="match status" value="1"/>
</dbReference>
<dbReference type="InterPro" id="IPR041698">
    <property type="entry name" value="Methyltransf_25"/>
</dbReference>
<dbReference type="PANTHER" id="PTHR43861">
    <property type="entry name" value="TRANS-ACONITATE 2-METHYLTRANSFERASE-RELATED"/>
    <property type="match status" value="1"/>
</dbReference>
<evidence type="ECO:0000256" key="2">
    <source>
        <dbReference type="SAM" id="Coils"/>
    </source>
</evidence>
<dbReference type="PANTHER" id="PTHR43861:SF3">
    <property type="entry name" value="PUTATIVE (AFU_ORTHOLOGUE AFUA_2G14390)-RELATED"/>
    <property type="match status" value="1"/>
</dbReference>
<comment type="caution">
    <text evidence="4">The sequence shown here is derived from an EMBL/GenBank/DDBJ whole genome shotgun (WGS) entry which is preliminary data.</text>
</comment>
<evidence type="ECO:0000256" key="1">
    <source>
        <dbReference type="ARBA" id="ARBA00022679"/>
    </source>
</evidence>
<gene>
    <name evidence="4" type="ORF">EU556_01230</name>
</gene>
<feature type="coiled-coil region" evidence="2">
    <location>
        <begin position="83"/>
        <end position="110"/>
    </location>
</feature>
<dbReference type="RefSeq" id="WP_135430211.1">
    <property type="nucleotide sequence ID" value="NZ_SRLA01000001.1"/>
</dbReference>
<dbReference type="Proteomes" id="UP000298337">
    <property type="component" value="Unassembled WGS sequence"/>
</dbReference>
<keyword evidence="1 4" id="KW-0808">Transferase</keyword>
<accession>A0A4Z0P9Y5</accession>
<feature type="domain" description="Methyltransferase" evidence="3">
    <location>
        <begin position="60"/>
        <end position="146"/>
    </location>
</feature>